<dbReference type="Pfam" id="PF01823">
    <property type="entry name" value="MACPF"/>
    <property type="match status" value="1"/>
</dbReference>
<protein>
    <recommendedName>
        <fullName evidence="7">MACPF domain-containing protein</fullName>
    </recommendedName>
</protein>
<proteinExistence type="predicted"/>
<evidence type="ECO:0000256" key="2">
    <source>
        <dbReference type="ARBA" id="ARBA00004613"/>
    </source>
</evidence>
<name>A0A8S3Z516_9EUPU</name>
<dbReference type="GO" id="GO:0016020">
    <property type="term" value="C:membrane"/>
    <property type="evidence" value="ECO:0007669"/>
    <property type="project" value="UniProtKB-SubCell"/>
</dbReference>
<sequence>MKHALLPVIAVAMCFLVSDHHTVRAECTNPPPGVSRMIRGVDITKLDIVPLQILGSNGFKSPVLNFTCSGGRRWRNPRGIEYQLPDQVWQMTSIPGGWVSADVSLYKTYEDVRRSMNSEVGIRGSLWKFSFSASRNYMKLQNTISNSSRYVSDIAAFESATRVDFIPSWVIELDRFAAAYIDRRISGTFESNPAAYNRFIENFGTHYFSTANFGGYIRVTFETSSSYFYSRTDSEVKSKAKASFLKIISAHGGRVTGSTTEDSTFVQQSTQSIRYFGGVTNLLAHGGMSQWQPTVDNDPWLFSGELHPISDLITDDTKRTSMERAVSNYVVRSYLNELERLVVTAKSKLNNPVLDSLLTRITAQKVKPALVENEVEVLGRDVNEQIVVPDWFRSNTQLCYKWRADGDGGQCGGGAANLLCVRPNLMTPVYRDDTDRRGGGCRMQWGIQSQGFPSWFNQVRVCYRWYPDGDGGQCGGGAARELCSNINEYSPEYRDDTDNRGGGCRMSWRIEVPDSAPLWMKTSKMCFSWYPDGDGGQCSGPSRDLCTTANQWTEYYRDDTDNRGGGCRMSWGIRVDL</sequence>
<keyword evidence="9" id="KW-1185">Reference proteome</keyword>
<dbReference type="GO" id="GO:0005576">
    <property type="term" value="C:extracellular region"/>
    <property type="evidence" value="ECO:0007669"/>
    <property type="project" value="UniProtKB-SubCell"/>
</dbReference>
<comment type="subcellular location">
    <subcellularLocation>
        <location evidence="1">Membrane</location>
    </subcellularLocation>
    <subcellularLocation>
        <location evidence="2">Secreted</location>
    </subcellularLocation>
</comment>
<dbReference type="InterPro" id="IPR020864">
    <property type="entry name" value="MACPF"/>
</dbReference>
<keyword evidence="5" id="KW-1015">Disulfide bond</keyword>
<evidence type="ECO:0000256" key="5">
    <source>
        <dbReference type="ARBA" id="ARBA00023157"/>
    </source>
</evidence>
<evidence type="ECO:0000256" key="3">
    <source>
        <dbReference type="ARBA" id="ARBA00022525"/>
    </source>
</evidence>
<keyword evidence="4" id="KW-0472">Membrane</keyword>
<evidence type="ECO:0000256" key="6">
    <source>
        <dbReference type="SAM" id="SignalP"/>
    </source>
</evidence>
<gene>
    <name evidence="8" type="ORF">CUNI_LOCUS10161</name>
</gene>
<organism evidence="8 9">
    <name type="scientific">Candidula unifasciata</name>
    <dbReference type="NCBI Taxonomy" id="100452"/>
    <lineage>
        <taxon>Eukaryota</taxon>
        <taxon>Metazoa</taxon>
        <taxon>Spiralia</taxon>
        <taxon>Lophotrochozoa</taxon>
        <taxon>Mollusca</taxon>
        <taxon>Gastropoda</taxon>
        <taxon>Heterobranchia</taxon>
        <taxon>Euthyneura</taxon>
        <taxon>Panpulmonata</taxon>
        <taxon>Eupulmonata</taxon>
        <taxon>Stylommatophora</taxon>
        <taxon>Helicina</taxon>
        <taxon>Helicoidea</taxon>
        <taxon>Geomitridae</taxon>
        <taxon>Candidula</taxon>
    </lineage>
</organism>
<feature type="chain" id="PRO_5035904811" description="MACPF domain-containing protein" evidence="6">
    <location>
        <begin position="26"/>
        <end position="577"/>
    </location>
</feature>
<comment type="caution">
    <text evidence="8">The sequence shown here is derived from an EMBL/GenBank/DDBJ whole genome shotgun (WGS) entry which is preliminary data.</text>
</comment>
<keyword evidence="3" id="KW-0964">Secreted</keyword>
<dbReference type="PROSITE" id="PS51412">
    <property type="entry name" value="MACPF_2"/>
    <property type="match status" value="1"/>
</dbReference>
<reference evidence="8" key="1">
    <citation type="submission" date="2021-04" db="EMBL/GenBank/DDBJ databases">
        <authorList>
            <consortium name="Molecular Ecology Group"/>
        </authorList>
    </citation>
    <scope>NUCLEOTIDE SEQUENCE</scope>
</reference>
<evidence type="ECO:0000313" key="9">
    <source>
        <dbReference type="Proteomes" id="UP000678393"/>
    </source>
</evidence>
<accession>A0A8S3Z516</accession>
<dbReference type="PROSITE" id="PS00279">
    <property type="entry name" value="MACPF_1"/>
    <property type="match status" value="1"/>
</dbReference>
<dbReference type="EMBL" id="CAJHNH020001824">
    <property type="protein sequence ID" value="CAG5124603.1"/>
    <property type="molecule type" value="Genomic_DNA"/>
</dbReference>
<keyword evidence="6" id="KW-0732">Signal</keyword>
<dbReference type="SMART" id="SM00457">
    <property type="entry name" value="MACPF"/>
    <property type="match status" value="1"/>
</dbReference>
<evidence type="ECO:0000256" key="4">
    <source>
        <dbReference type="ARBA" id="ARBA00023136"/>
    </source>
</evidence>
<evidence type="ECO:0000313" key="8">
    <source>
        <dbReference type="EMBL" id="CAG5124603.1"/>
    </source>
</evidence>
<dbReference type="AlphaFoldDB" id="A0A8S3Z516"/>
<feature type="signal peptide" evidence="6">
    <location>
        <begin position="1"/>
        <end position="25"/>
    </location>
</feature>
<dbReference type="OrthoDB" id="6154128at2759"/>
<dbReference type="Proteomes" id="UP000678393">
    <property type="component" value="Unassembled WGS sequence"/>
</dbReference>
<feature type="domain" description="MACPF" evidence="7">
    <location>
        <begin position="20"/>
        <end position="342"/>
    </location>
</feature>
<evidence type="ECO:0000259" key="7">
    <source>
        <dbReference type="PROSITE" id="PS51412"/>
    </source>
</evidence>
<evidence type="ECO:0000256" key="1">
    <source>
        <dbReference type="ARBA" id="ARBA00004370"/>
    </source>
</evidence>
<dbReference type="InterPro" id="IPR020863">
    <property type="entry name" value="MACPF_CS"/>
</dbReference>